<accession>A0ABD3Y136</accession>
<dbReference type="AlphaFoldDB" id="A0ABD3Y136"/>
<gene>
    <name evidence="1" type="ORF">ACJMK2_003756</name>
</gene>
<name>A0ABD3Y136_SINWO</name>
<protein>
    <submittedName>
        <fullName evidence="1">Uncharacterized protein</fullName>
    </submittedName>
</protein>
<dbReference type="EMBL" id="JBJQND010000001">
    <property type="protein sequence ID" value="KAL3891495.1"/>
    <property type="molecule type" value="Genomic_DNA"/>
</dbReference>
<reference evidence="1 2" key="1">
    <citation type="submission" date="2024-11" db="EMBL/GenBank/DDBJ databases">
        <title>Chromosome-level genome assembly of the freshwater bivalve Anodonta woodiana.</title>
        <authorList>
            <person name="Chen X."/>
        </authorList>
    </citation>
    <scope>NUCLEOTIDE SEQUENCE [LARGE SCALE GENOMIC DNA]</scope>
    <source>
        <strain evidence="1">MN2024</strain>
        <tissue evidence="1">Gills</tissue>
    </source>
</reference>
<evidence type="ECO:0000313" key="1">
    <source>
        <dbReference type="EMBL" id="KAL3891495.1"/>
    </source>
</evidence>
<comment type="caution">
    <text evidence="1">The sequence shown here is derived from an EMBL/GenBank/DDBJ whole genome shotgun (WGS) entry which is preliminary data.</text>
</comment>
<organism evidence="1 2">
    <name type="scientific">Sinanodonta woodiana</name>
    <name type="common">Chinese pond mussel</name>
    <name type="synonym">Anodonta woodiana</name>
    <dbReference type="NCBI Taxonomy" id="1069815"/>
    <lineage>
        <taxon>Eukaryota</taxon>
        <taxon>Metazoa</taxon>
        <taxon>Spiralia</taxon>
        <taxon>Lophotrochozoa</taxon>
        <taxon>Mollusca</taxon>
        <taxon>Bivalvia</taxon>
        <taxon>Autobranchia</taxon>
        <taxon>Heteroconchia</taxon>
        <taxon>Palaeoheterodonta</taxon>
        <taxon>Unionida</taxon>
        <taxon>Unionoidea</taxon>
        <taxon>Unionidae</taxon>
        <taxon>Unioninae</taxon>
        <taxon>Sinanodonta</taxon>
    </lineage>
</organism>
<sequence length="72" mass="8435">MIILRDSALTVESRTAKRVRQGQEVIGKHLPIRDFVKQQLQYRKEDRTKFAEHESELFKPVTVITKDILVSI</sequence>
<keyword evidence="2" id="KW-1185">Reference proteome</keyword>
<dbReference type="Proteomes" id="UP001634394">
    <property type="component" value="Unassembled WGS sequence"/>
</dbReference>
<proteinExistence type="predicted"/>
<evidence type="ECO:0000313" key="2">
    <source>
        <dbReference type="Proteomes" id="UP001634394"/>
    </source>
</evidence>